<dbReference type="InterPro" id="IPR012337">
    <property type="entry name" value="RNaseH-like_sf"/>
</dbReference>
<dbReference type="GO" id="GO:0005634">
    <property type="term" value="C:nucleus"/>
    <property type="evidence" value="ECO:0007669"/>
    <property type="project" value="UniProtKB-SubCell"/>
</dbReference>
<dbReference type="InterPro" id="IPR008906">
    <property type="entry name" value="HATC_C_dom"/>
</dbReference>
<organism evidence="8 9">
    <name type="scientific">Globodera rostochiensis</name>
    <name type="common">Golden nematode worm</name>
    <name type="synonym">Heterodera rostochiensis</name>
    <dbReference type="NCBI Taxonomy" id="31243"/>
    <lineage>
        <taxon>Eukaryota</taxon>
        <taxon>Metazoa</taxon>
        <taxon>Ecdysozoa</taxon>
        <taxon>Nematoda</taxon>
        <taxon>Chromadorea</taxon>
        <taxon>Rhabditida</taxon>
        <taxon>Tylenchina</taxon>
        <taxon>Tylenchomorpha</taxon>
        <taxon>Tylenchoidea</taxon>
        <taxon>Heteroderidae</taxon>
        <taxon>Heteroderinae</taxon>
        <taxon>Globodera</taxon>
    </lineage>
</organism>
<proteinExistence type="predicted"/>
<keyword evidence="2" id="KW-0479">Metal-binding</keyword>
<dbReference type="SUPFAM" id="SSF53098">
    <property type="entry name" value="Ribonuclease H-like"/>
    <property type="match status" value="1"/>
</dbReference>
<name>A0A914H9A0_GLORO</name>
<evidence type="ECO:0000256" key="6">
    <source>
        <dbReference type="SAM" id="MobiDB-lite"/>
    </source>
</evidence>
<evidence type="ECO:0000256" key="4">
    <source>
        <dbReference type="ARBA" id="ARBA00022833"/>
    </source>
</evidence>
<evidence type="ECO:0000256" key="1">
    <source>
        <dbReference type="ARBA" id="ARBA00004123"/>
    </source>
</evidence>
<sequence length="597" mass="67962">MKKHPAQLDELEEKEKADAAAKEKRSSSQMSLKRMFSDATTSAQICPKFSRSASALINSQPQIDKTFNQWSRTGEMTMKADAALCGLICTAGLPFQFVEEPGFHNLCKIISPRYKPKGRKFFSRELLPKQFDRAFEKVKRQIANSEFISLSIDAWSSGTTHSVLGVIAHFLSPEFDPKFLVLAAKPIKGAHTGQELSNLIAKVLSDYEIGANKVHLILRDDESAMKLATRLAGFESQQCFAHRIQLAINDGLKLLDGFCETIERIKKAIRKIRKSRRSAEEFSLLQDEHGLPQTMLKKGIDVRWNSVYQMLNSFIENKEALVLMPATDNKFPRFSSVEWRMMSNLCKILQPIYKATLLVQNRKAGISGVLPLFNVLVKKMKTDNAGDDFPEVKNRIVESLVERMHGWEENKNLVMATMLDPHYKLSFFEEMNQCLFKDLLLREIEKMALHEIDKEADQTELPIEPVTFGDPHSPDPFQEYLETETELFSFASQSPSPTVADAKAKAAGQVTEYLNTPRFDSSSSAFWRNPLNAAKYSLFIPLVRKYHSAVMTTSECERFFSTATFTLDDRRKNLSVESLEKQLFLHHNLLIFNFDLD</sequence>
<keyword evidence="8" id="KW-1185">Reference proteome</keyword>
<feature type="region of interest" description="Disordered" evidence="6">
    <location>
        <begin position="1"/>
        <end position="33"/>
    </location>
</feature>
<accession>A0A914H9A0</accession>
<dbReference type="InterPro" id="IPR052035">
    <property type="entry name" value="ZnF_BED_domain_contain"/>
</dbReference>
<dbReference type="Proteomes" id="UP000887572">
    <property type="component" value="Unplaced"/>
</dbReference>
<keyword evidence="3" id="KW-0863">Zinc-finger</keyword>
<evidence type="ECO:0000313" key="8">
    <source>
        <dbReference type="Proteomes" id="UP000887572"/>
    </source>
</evidence>
<evidence type="ECO:0000313" key="9">
    <source>
        <dbReference type="WBParaSite" id="Gr19_v10_g14984.t1"/>
    </source>
</evidence>
<comment type="subcellular location">
    <subcellularLocation>
        <location evidence="1">Nucleus</location>
    </subcellularLocation>
</comment>
<evidence type="ECO:0000256" key="3">
    <source>
        <dbReference type="ARBA" id="ARBA00022771"/>
    </source>
</evidence>
<reference evidence="9" key="1">
    <citation type="submission" date="2022-11" db="UniProtKB">
        <authorList>
            <consortium name="WormBaseParasite"/>
        </authorList>
    </citation>
    <scope>IDENTIFICATION</scope>
</reference>
<dbReference type="AlphaFoldDB" id="A0A914H9A0"/>
<evidence type="ECO:0000259" key="7">
    <source>
        <dbReference type="Pfam" id="PF05699"/>
    </source>
</evidence>
<feature type="compositionally biased region" description="Basic and acidic residues" evidence="6">
    <location>
        <begin position="13"/>
        <end position="26"/>
    </location>
</feature>
<dbReference type="WBParaSite" id="Gr19_v10_g14984.t1">
    <property type="protein sequence ID" value="Gr19_v10_g14984.t1"/>
    <property type="gene ID" value="Gr19_v10_g14984"/>
</dbReference>
<feature type="domain" description="HAT C-terminal dimerisation" evidence="7">
    <location>
        <begin position="512"/>
        <end position="589"/>
    </location>
</feature>
<evidence type="ECO:0000256" key="2">
    <source>
        <dbReference type="ARBA" id="ARBA00022723"/>
    </source>
</evidence>
<keyword evidence="4" id="KW-0862">Zinc</keyword>
<keyword evidence="5" id="KW-0539">Nucleus</keyword>
<dbReference type="GO" id="GO:0008270">
    <property type="term" value="F:zinc ion binding"/>
    <property type="evidence" value="ECO:0007669"/>
    <property type="project" value="UniProtKB-KW"/>
</dbReference>
<dbReference type="PANTHER" id="PTHR46481:SF10">
    <property type="entry name" value="ZINC FINGER BED DOMAIN-CONTAINING PROTEIN 39"/>
    <property type="match status" value="1"/>
</dbReference>
<dbReference type="Pfam" id="PF05699">
    <property type="entry name" value="Dimer_Tnp_hAT"/>
    <property type="match status" value="1"/>
</dbReference>
<protein>
    <submittedName>
        <fullName evidence="9">HAT C-terminal dimerisation domain-containing protein</fullName>
    </submittedName>
</protein>
<evidence type="ECO:0000256" key="5">
    <source>
        <dbReference type="ARBA" id="ARBA00023242"/>
    </source>
</evidence>
<dbReference type="PANTHER" id="PTHR46481">
    <property type="entry name" value="ZINC FINGER BED DOMAIN-CONTAINING PROTEIN 4"/>
    <property type="match status" value="1"/>
</dbReference>
<dbReference type="GO" id="GO:0046983">
    <property type="term" value="F:protein dimerization activity"/>
    <property type="evidence" value="ECO:0007669"/>
    <property type="project" value="InterPro"/>
</dbReference>